<organism evidence="1 2">
    <name type="scientific">Zunongwangia profunda</name>
    <dbReference type="NCBI Taxonomy" id="398743"/>
    <lineage>
        <taxon>Bacteria</taxon>
        <taxon>Pseudomonadati</taxon>
        <taxon>Bacteroidota</taxon>
        <taxon>Flavobacteriia</taxon>
        <taxon>Flavobacteriales</taxon>
        <taxon>Flavobacteriaceae</taxon>
        <taxon>Zunongwangia</taxon>
    </lineage>
</organism>
<evidence type="ECO:0000313" key="1">
    <source>
        <dbReference type="EMBL" id="HCV80219.1"/>
    </source>
</evidence>
<comment type="caution">
    <text evidence="1">The sequence shown here is derived from an EMBL/GenBank/DDBJ whole genome shotgun (WGS) entry which is preliminary data.</text>
</comment>
<reference evidence="1 2" key="1">
    <citation type="journal article" date="2018" name="Nat. Biotechnol.">
        <title>A standardized bacterial taxonomy based on genome phylogeny substantially revises the tree of life.</title>
        <authorList>
            <person name="Parks D.H."/>
            <person name="Chuvochina M."/>
            <person name="Waite D.W."/>
            <person name="Rinke C."/>
            <person name="Skarshewski A."/>
            <person name="Chaumeil P.A."/>
            <person name="Hugenholtz P."/>
        </authorList>
    </citation>
    <scope>NUCLEOTIDE SEQUENCE [LARGE SCALE GENOMIC DNA]</scope>
    <source>
        <strain evidence="1">UBA9359</strain>
    </source>
</reference>
<dbReference type="AlphaFoldDB" id="A0A3D5IWF4"/>
<dbReference type="OMA" id="EANHIQI"/>
<dbReference type="Proteomes" id="UP000264330">
    <property type="component" value="Unassembled WGS sequence"/>
</dbReference>
<proteinExistence type="predicted"/>
<sequence>MKSLRYLSIIFVVLACKSEPESETSSVQPKKEENQAITSHSAKNLNVSLLLDLSDRINPEKYPNPSMEYYQRDAAYIQTIANAFKANVQQKKIILINDQIQLYFAPEPSNPEINTISKDLKYSFNKANISNENLRLFEQHYKELPTKIYELAILDDHYVGSDTWKFMNQKVKDYCIAENYRNLLVILTDGYIYHKDNLRKEGNQTTYLTPEYIRNNRLIENNWEQKYEENNYGFIPATNNLDNLEVLVLGINPDPKNDFEDDIIKRYWSDWLESMGVAHYKIYNADLPSNMQQVITKFIQS</sequence>
<accession>A0A3D5IWF4</accession>
<dbReference type="RefSeq" id="WP_013071098.1">
    <property type="nucleotide sequence ID" value="NZ_CAJXAW010000026.1"/>
</dbReference>
<protein>
    <submittedName>
        <fullName evidence="1">Uncharacterized protein</fullName>
    </submittedName>
</protein>
<gene>
    <name evidence="1" type="ORF">DGQ38_04135</name>
</gene>
<evidence type="ECO:0000313" key="2">
    <source>
        <dbReference type="Proteomes" id="UP000264330"/>
    </source>
</evidence>
<name>A0A3D5IWF4_9FLAO</name>
<dbReference type="EMBL" id="DPMF01000090">
    <property type="protein sequence ID" value="HCV80219.1"/>
    <property type="molecule type" value="Genomic_DNA"/>
</dbReference>
<dbReference type="PROSITE" id="PS51257">
    <property type="entry name" value="PROKAR_LIPOPROTEIN"/>
    <property type="match status" value="1"/>
</dbReference>